<evidence type="ECO:0000256" key="2">
    <source>
        <dbReference type="ARBA" id="ARBA00022448"/>
    </source>
</evidence>
<evidence type="ECO:0000313" key="9">
    <source>
        <dbReference type="EMBL" id="MXR20037.1"/>
    </source>
</evidence>
<evidence type="ECO:0000256" key="3">
    <source>
        <dbReference type="ARBA" id="ARBA00022475"/>
    </source>
</evidence>
<comment type="similarity">
    <text evidence="7">Belongs to the binding-protein-dependent transport system permease family.</text>
</comment>
<feature type="transmembrane region" description="Helical" evidence="7">
    <location>
        <begin position="107"/>
        <end position="129"/>
    </location>
</feature>
<evidence type="ECO:0000256" key="1">
    <source>
        <dbReference type="ARBA" id="ARBA00004651"/>
    </source>
</evidence>
<keyword evidence="2 7" id="KW-0813">Transport</keyword>
<sequence length="275" mass="30955">MSQQSLTKQWLARRRRGRLVPPSLVAIALFLAFWQVVSLQFEATTFPGLGQLADNIVLVVTSEDQFAFLDNVLPTLVRIAMGFLISMVIGTVLGISMGLYTAVEDYATAPVMAIMTFPAVVWAFMGILWFGITQYVVHVLVITLVVAPYVTVNIWKGAESVDQELVEMAASFDAGRLEQWRHIHVPHLQPFLFSSARLAFALSWKIALVAEVFGATEGVGYVISYYFQTLRSDMIIAWAVPVMLLMFGVERLFKRLEDRSFAWRPELEDTVDRRA</sequence>
<dbReference type="Pfam" id="PF00528">
    <property type="entry name" value="BPD_transp_1"/>
    <property type="match status" value="1"/>
</dbReference>
<feature type="transmembrane region" description="Helical" evidence="7">
    <location>
        <begin position="135"/>
        <end position="155"/>
    </location>
</feature>
<dbReference type="EMBL" id="WUUU01000025">
    <property type="protein sequence ID" value="MXR20037.1"/>
    <property type="molecule type" value="Genomic_DNA"/>
</dbReference>
<dbReference type="SUPFAM" id="SSF161098">
    <property type="entry name" value="MetI-like"/>
    <property type="match status" value="1"/>
</dbReference>
<accession>A0A6B0SGA9</accession>
<feature type="transmembrane region" description="Helical" evidence="7">
    <location>
        <begin position="235"/>
        <end position="253"/>
    </location>
</feature>
<dbReference type="OrthoDB" id="50379at2157"/>
<keyword evidence="6 7" id="KW-0472">Membrane</keyword>
<dbReference type="PANTHER" id="PTHR30151:SF0">
    <property type="entry name" value="ABC TRANSPORTER PERMEASE PROTEIN MJ0413-RELATED"/>
    <property type="match status" value="1"/>
</dbReference>
<dbReference type="InterPro" id="IPR035906">
    <property type="entry name" value="MetI-like_sf"/>
</dbReference>
<dbReference type="GO" id="GO:0055085">
    <property type="term" value="P:transmembrane transport"/>
    <property type="evidence" value="ECO:0007669"/>
    <property type="project" value="InterPro"/>
</dbReference>
<comment type="caution">
    <text evidence="9">The sequence shown here is derived from an EMBL/GenBank/DDBJ whole genome shotgun (WGS) entry which is preliminary data.</text>
</comment>
<dbReference type="InterPro" id="IPR000515">
    <property type="entry name" value="MetI-like"/>
</dbReference>
<dbReference type="Proteomes" id="UP000471521">
    <property type="component" value="Unassembled WGS sequence"/>
</dbReference>
<gene>
    <name evidence="9" type="ORF">GRX66_05270</name>
</gene>
<dbReference type="CDD" id="cd06261">
    <property type="entry name" value="TM_PBP2"/>
    <property type="match status" value="1"/>
</dbReference>
<dbReference type="AlphaFoldDB" id="A0A6B0SGA9"/>
<evidence type="ECO:0000256" key="4">
    <source>
        <dbReference type="ARBA" id="ARBA00022692"/>
    </source>
</evidence>
<evidence type="ECO:0000256" key="7">
    <source>
        <dbReference type="RuleBase" id="RU363032"/>
    </source>
</evidence>
<reference evidence="9 10" key="1">
    <citation type="submission" date="2019-12" db="EMBL/GenBank/DDBJ databases">
        <title>Isolation and characterization of three novel carbon monoxide-oxidizing members of Halobacteria from salione crusts and soils.</title>
        <authorList>
            <person name="Myers M.R."/>
            <person name="King G.M."/>
        </authorList>
    </citation>
    <scope>NUCLEOTIDE SEQUENCE [LARGE SCALE GENOMIC DNA]</scope>
    <source>
        <strain evidence="9 10">PCN9</strain>
    </source>
</reference>
<evidence type="ECO:0000313" key="10">
    <source>
        <dbReference type="Proteomes" id="UP000471521"/>
    </source>
</evidence>
<dbReference type="PANTHER" id="PTHR30151">
    <property type="entry name" value="ALKANE SULFONATE ABC TRANSPORTER-RELATED, MEMBRANE SUBUNIT"/>
    <property type="match status" value="1"/>
</dbReference>
<protein>
    <submittedName>
        <fullName evidence="9">ABC transporter permease subunit</fullName>
    </submittedName>
</protein>
<evidence type="ECO:0000256" key="6">
    <source>
        <dbReference type="ARBA" id="ARBA00023136"/>
    </source>
</evidence>
<dbReference type="Gene3D" id="1.10.3720.10">
    <property type="entry name" value="MetI-like"/>
    <property type="match status" value="1"/>
</dbReference>
<dbReference type="GO" id="GO:0005886">
    <property type="term" value="C:plasma membrane"/>
    <property type="evidence" value="ECO:0007669"/>
    <property type="project" value="UniProtKB-SubCell"/>
</dbReference>
<keyword evidence="10" id="KW-1185">Reference proteome</keyword>
<feature type="transmembrane region" description="Helical" evidence="7">
    <location>
        <begin position="198"/>
        <end position="223"/>
    </location>
</feature>
<evidence type="ECO:0000259" key="8">
    <source>
        <dbReference type="PROSITE" id="PS50928"/>
    </source>
</evidence>
<name>A0A6B0SGA9_9EURY</name>
<feature type="transmembrane region" description="Helical" evidence="7">
    <location>
        <begin position="79"/>
        <end position="100"/>
    </location>
</feature>
<evidence type="ECO:0000256" key="5">
    <source>
        <dbReference type="ARBA" id="ARBA00022989"/>
    </source>
</evidence>
<dbReference type="PROSITE" id="PS50928">
    <property type="entry name" value="ABC_TM1"/>
    <property type="match status" value="1"/>
</dbReference>
<keyword evidence="3" id="KW-1003">Cell membrane</keyword>
<proteinExistence type="inferred from homology"/>
<keyword evidence="4 7" id="KW-0812">Transmembrane</keyword>
<keyword evidence="5 7" id="KW-1133">Transmembrane helix</keyword>
<organism evidence="9 10">
    <name type="scientific">Halobacterium bonnevillei</name>
    <dbReference type="NCBI Taxonomy" id="2692200"/>
    <lineage>
        <taxon>Archaea</taxon>
        <taxon>Methanobacteriati</taxon>
        <taxon>Methanobacteriota</taxon>
        <taxon>Stenosarchaea group</taxon>
        <taxon>Halobacteria</taxon>
        <taxon>Halobacteriales</taxon>
        <taxon>Halobacteriaceae</taxon>
        <taxon>Halobacterium</taxon>
    </lineage>
</organism>
<comment type="subcellular location">
    <subcellularLocation>
        <location evidence="1 7">Cell membrane</location>
        <topology evidence="1 7">Multi-pass membrane protein</topology>
    </subcellularLocation>
</comment>
<feature type="domain" description="ABC transmembrane type-1" evidence="8">
    <location>
        <begin position="72"/>
        <end position="253"/>
    </location>
</feature>
<dbReference type="RefSeq" id="WP_159525599.1">
    <property type="nucleotide sequence ID" value="NZ_WUUU01000025.1"/>
</dbReference>
<feature type="transmembrane region" description="Helical" evidence="7">
    <location>
        <begin position="20"/>
        <end position="37"/>
    </location>
</feature>